<dbReference type="Proteomes" id="UP001057291">
    <property type="component" value="Unassembled WGS sequence"/>
</dbReference>
<evidence type="ECO:0000313" key="3">
    <source>
        <dbReference type="Proteomes" id="UP001057291"/>
    </source>
</evidence>
<proteinExistence type="predicted"/>
<organism evidence="2 3">
    <name type="scientific">Collibacillus ludicampi</name>
    <dbReference type="NCBI Taxonomy" id="2771369"/>
    <lineage>
        <taxon>Bacteria</taxon>
        <taxon>Bacillati</taxon>
        <taxon>Bacillota</taxon>
        <taxon>Bacilli</taxon>
        <taxon>Bacillales</taxon>
        <taxon>Alicyclobacillaceae</taxon>
        <taxon>Collibacillus</taxon>
    </lineage>
</organism>
<dbReference type="InterPro" id="IPR036286">
    <property type="entry name" value="LexA/Signal_pep-like_sf"/>
</dbReference>
<dbReference type="InterPro" id="IPR015927">
    <property type="entry name" value="Peptidase_S24_S26A/B/C"/>
</dbReference>
<dbReference type="RefSeq" id="WP_282199076.1">
    <property type="nucleotide sequence ID" value="NZ_BOQE01000001.1"/>
</dbReference>
<dbReference type="Pfam" id="PF00717">
    <property type="entry name" value="Peptidase_S24"/>
    <property type="match status" value="1"/>
</dbReference>
<accession>A0AAV4LDS2</accession>
<reference evidence="2" key="1">
    <citation type="journal article" date="2023" name="Int. J. Syst. Evol. Microbiol.">
        <title>Collibacillus ludicampi gen. nov., sp. nov., a new soil bacterium of the family Alicyclobacillaceae.</title>
        <authorList>
            <person name="Jojima T."/>
            <person name="Ioku Y."/>
            <person name="Fukuta Y."/>
            <person name="Shirasaka N."/>
            <person name="Matsumura Y."/>
            <person name="Mori M."/>
        </authorList>
    </citation>
    <scope>NUCLEOTIDE SEQUENCE</scope>
    <source>
        <strain evidence="2">TP075</strain>
    </source>
</reference>
<keyword evidence="3" id="KW-1185">Reference proteome</keyword>
<name>A0AAV4LDS2_9BACL</name>
<dbReference type="Gene3D" id="2.10.109.10">
    <property type="entry name" value="Umud Fragment, subunit A"/>
    <property type="match status" value="1"/>
</dbReference>
<evidence type="ECO:0000313" key="2">
    <source>
        <dbReference type="EMBL" id="GIM45916.1"/>
    </source>
</evidence>
<protein>
    <recommendedName>
        <fullName evidence="1">Peptidase S24/S26A/S26B/S26C domain-containing protein</fullName>
    </recommendedName>
</protein>
<dbReference type="AlphaFoldDB" id="A0AAV4LDS2"/>
<gene>
    <name evidence="2" type="ORF">DNHGIG_14650</name>
</gene>
<comment type="caution">
    <text evidence="2">The sequence shown here is derived from an EMBL/GenBank/DDBJ whole genome shotgun (WGS) entry which is preliminary data.</text>
</comment>
<evidence type="ECO:0000259" key="1">
    <source>
        <dbReference type="Pfam" id="PF00717"/>
    </source>
</evidence>
<dbReference type="EMBL" id="BOQE01000001">
    <property type="protein sequence ID" value="GIM45916.1"/>
    <property type="molecule type" value="Genomic_DNA"/>
</dbReference>
<dbReference type="SUPFAM" id="SSF51306">
    <property type="entry name" value="LexA/Signal peptidase"/>
    <property type="match status" value="1"/>
</dbReference>
<sequence length="145" mass="16536">MDKPQYVAFMGSVPSLSTTFLEQIENPPDLVVKSYAPYRRFAVQIADDGMDSFGIEQGDFLIFREQRWPTNEGQICLVTFGDEVSIRILEYIYNPEVTLRVPGDKIPSLELAPTDFCVIGVLNGVIKEEFAELIYHEEEDFDWGC</sequence>
<feature type="domain" description="Peptidase S24/S26A/S26B/S26C" evidence="1">
    <location>
        <begin position="27"/>
        <end position="121"/>
    </location>
</feature>